<comment type="caution">
    <text evidence="2">The sequence shown here is derived from an EMBL/GenBank/DDBJ whole genome shotgun (WGS) entry which is preliminary data.</text>
</comment>
<proteinExistence type="predicted"/>
<protein>
    <submittedName>
        <fullName evidence="2">Uncharacterized protein</fullName>
    </submittedName>
</protein>
<name>A0A418WZU9_9BURK</name>
<gene>
    <name evidence="2" type="ORF">D3870_06610</name>
</gene>
<reference evidence="2 3" key="1">
    <citation type="submission" date="2018-09" db="EMBL/GenBank/DDBJ databases">
        <authorList>
            <person name="Zhu H."/>
        </authorList>
    </citation>
    <scope>NUCLEOTIDE SEQUENCE [LARGE SCALE GENOMIC DNA]</scope>
    <source>
        <strain evidence="2 3">K2R10-39</strain>
    </source>
</reference>
<keyword evidence="3" id="KW-1185">Reference proteome</keyword>
<evidence type="ECO:0000313" key="2">
    <source>
        <dbReference type="EMBL" id="RJG05732.1"/>
    </source>
</evidence>
<dbReference type="AlphaFoldDB" id="A0A418WZU9"/>
<organism evidence="2 3">
    <name type="scientific">Noviherbaspirillum cavernae</name>
    <dbReference type="NCBI Taxonomy" id="2320862"/>
    <lineage>
        <taxon>Bacteria</taxon>
        <taxon>Pseudomonadati</taxon>
        <taxon>Pseudomonadota</taxon>
        <taxon>Betaproteobacteria</taxon>
        <taxon>Burkholderiales</taxon>
        <taxon>Oxalobacteraceae</taxon>
        <taxon>Noviherbaspirillum</taxon>
    </lineage>
</organism>
<evidence type="ECO:0000313" key="3">
    <source>
        <dbReference type="Proteomes" id="UP000285190"/>
    </source>
</evidence>
<evidence type="ECO:0000256" key="1">
    <source>
        <dbReference type="SAM" id="MobiDB-lite"/>
    </source>
</evidence>
<dbReference type="Proteomes" id="UP000285190">
    <property type="component" value="Unassembled WGS sequence"/>
</dbReference>
<dbReference type="EMBL" id="QYUN01000002">
    <property type="protein sequence ID" value="RJG05732.1"/>
    <property type="molecule type" value="Genomic_DNA"/>
</dbReference>
<sequence length="83" mass="8813">MDSIMMQAGWDGLSGPAVSQHDLSQPDQERDRWLRDAGTPRSRGADRILAGQLVGLLASVRGCAPEGLRGTGGDGLLYCFAVK</sequence>
<accession>A0A418WZU9</accession>
<feature type="region of interest" description="Disordered" evidence="1">
    <location>
        <begin position="1"/>
        <end position="43"/>
    </location>
</feature>